<comment type="caution">
    <text evidence="1">The sequence shown here is derived from an EMBL/GenBank/DDBJ whole genome shotgun (WGS) entry which is preliminary data.</text>
</comment>
<gene>
    <name evidence="1" type="ORF">AWJ14_04615</name>
</gene>
<reference evidence="1 2" key="1">
    <citation type="submission" date="2015-12" db="EMBL/GenBank/DDBJ databases">
        <authorList>
            <person name="Shamseldin A."/>
            <person name="Moawad H."/>
            <person name="Abd El-Rahim W.M."/>
            <person name="Sadowsky M.J."/>
        </authorList>
    </citation>
    <scope>NUCLEOTIDE SEQUENCE [LARGE SCALE GENOMIC DNA]</scope>
    <source>
        <strain evidence="1 2">JC234</strain>
    </source>
</reference>
<dbReference type="AlphaFoldDB" id="A0A1C1YZZ7"/>
<name>A0A1C1YZZ7_9HYPH</name>
<sequence>MKNESKLGIYDLSGPAVERLRRVVDDNHAETADEAVAMANFDGFSDSLYRTQRAFLGSKKLAE</sequence>
<dbReference type="EMBL" id="LQZT01000002">
    <property type="protein sequence ID" value="OCW58999.1"/>
    <property type="molecule type" value="Genomic_DNA"/>
</dbReference>
<evidence type="ECO:0000313" key="1">
    <source>
        <dbReference type="EMBL" id="OCW58999.1"/>
    </source>
</evidence>
<evidence type="ECO:0000313" key="2">
    <source>
        <dbReference type="Proteomes" id="UP000094795"/>
    </source>
</evidence>
<accession>A0A1C1YZZ7</accession>
<organism evidence="1 2">
    <name type="scientific">Hoeflea olei</name>
    <dbReference type="NCBI Taxonomy" id="1480615"/>
    <lineage>
        <taxon>Bacteria</taxon>
        <taxon>Pseudomonadati</taxon>
        <taxon>Pseudomonadota</taxon>
        <taxon>Alphaproteobacteria</taxon>
        <taxon>Hyphomicrobiales</taxon>
        <taxon>Rhizobiaceae</taxon>
        <taxon>Hoeflea</taxon>
    </lineage>
</organism>
<keyword evidence="2" id="KW-1185">Reference proteome</keyword>
<dbReference type="RefSeq" id="WP_066175020.1">
    <property type="nucleotide sequence ID" value="NZ_LQZT01000002.1"/>
</dbReference>
<protein>
    <submittedName>
        <fullName evidence="1">Uncharacterized protein</fullName>
    </submittedName>
</protein>
<proteinExistence type="predicted"/>
<dbReference type="Proteomes" id="UP000094795">
    <property type="component" value="Unassembled WGS sequence"/>
</dbReference>